<keyword evidence="3 5" id="KW-0378">Hydrolase</keyword>
<dbReference type="PROSITE" id="PS00137">
    <property type="entry name" value="SUBTILASE_HIS"/>
    <property type="match status" value="1"/>
</dbReference>
<dbReference type="InterPro" id="IPR000209">
    <property type="entry name" value="Peptidase_S8/S53_dom"/>
</dbReference>
<evidence type="ECO:0000313" key="9">
    <source>
        <dbReference type="Proteomes" id="UP000244066"/>
    </source>
</evidence>
<keyword evidence="6" id="KW-1133">Transmembrane helix</keyword>
<gene>
    <name evidence="8" type="ORF">B9J98_03530</name>
</gene>
<organism evidence="8 9">
    <name type="scientific">Candidatus Terraquivivens tikiterensis</name>
    <dbReference type="NCBI Taxonomy" id="1980982"/>
    <lineage>
        <taxon>Archaea</taxon>
        <taxon>Nitrososphaerota</taxon>
        <taxon>Candidatus Wolframiiraptoraceae</taxon>
        <taxon>Candidatus Terraquivivens</taxon>
    </lineage>
</organism>
<dbReference type="InterPro" id="IPR036852">
    <property type="entry name" value="Peptidase_S8/S53_dom_sf"/>
</dbReference>
<keyword evidence="6" id="KW-0812">Transmembrane</keyword>
<feature type="domain" description="Peptidase S8/S53" evidence="7">
    <location>
        <begin position="658"/>
        <end position="847"/>
    </location>
</feature>
<dbReference type="InterPro" id="IPR023828">
    <property type="entry name" value="Peptidase_S8_Ser-AS"/>
</dbReference>
<feature type="transmembrane region" description="Helical" evidence="6">
    <location>
        <begin position="41"/>
        <end position="64"/>
    </location>
</feature>
<feature type="non-terminal residue" evidence="8">
    <location>
        <position position="1506"/>
    </location>
</feature>
<sequence length="1506" mass="166758">MYWVNSRTKSLNKSINENIATTGSLFLGVCMKNLRRSGRSFNPAIILLIGLLMLSSYTIAMPVFSATGADISSSGDGIRPGDISSSPEIVNSTSVTLITGDVVHIFYLRGGEVRIAIDPVDPSKTNRDFRVFKDRRGLYVIPDDVDLKRYDLNLFNVKLLAEQASITGMSDRMNVIVKGLNFEQVTAVVNFVKKAAQEQKLHHDARIIHPKLNLASLTLDMSDRKKVNEVFIGLPQFKKMWLDIVHRLSDIRFEGGVPNADGDPYGDNLETVGAPWVWTRAQATGDGVKIAILDTGIDFTHRDFKFMNGTSKIIAAKSFVDWPEEEVNDPTDYHGHGTHVSGIAAGTGLTMLNSSYLSPIAHPLIKRHGNDEAAIMAGNGTHLVVVWHSDVSGNLDIWGSIYNGKEWNGPVQLTTDRNLDEWPYVSILSNNRILLMWSSNRTGTWEIWYKVYINGRLTEDKQLTTYPGDHDYLPAFTELPNGTIALIWSSEAVNSNTSNVYFAKLTMASDGTLSFIGSVKPLTNAPANRWYYARSLLLTRSGELWAFWDDLSNFNFETYWGGITTMYYNASKDYGGSWNGTELYSGSGCAGPIGIELNNGTLMLLFEGDDYEHNINYETFYLKLLNGVIQGPYRLEKDVWGLWRASAAYGPGGLYIAGTHWTGDYYGNDIMIIPPKPVYMGVAPKALLLEGKVLNKYGWGYDSWIINGIYWAVSSGANIISMSLGGWPTNGEDPLSQAVNWAYDQGVVVTVAAGNMGNYFTITSPGSAEKAITVGAAETSTSIAWFSSRGPVMENFRVKPEIVAPGVGVCSSVPEYIYGHSYECWSGTSMATPHVAGALAILYHYANMMGYGYPQPWLARQWLLAFDTKDMGYDVYTQGAGLLNLMKGFVIDVNGKGGNNFWPPVINFGPIPTGTIVSQDIRICEYLNSRSYEFEVTAQNVVTGESRSIASITPSTISVSKGACGTVTLTISNTAPPGLYSGKILVKDSYGYTYNLIFGVFIGYNLTVHKISMEGPGNEQAVYGDVLAAFKLDPKSDLESMLGSPPYRFFNENGVATFLLPEGHYEIYTMGDWNGQPVFVAYDNLSLSGNTEITLDERRTYPVTFDPNKDGQVFAAVYHAIDSSWICPLNGGYCDRYYLSRLMYYPATAVAYYSNSSVMCAVDRYVYYPGNDVNPSDPSLISTKTWHDLFYAKKQISSPINRVANYNEVVTAYAEYRTAAAPRQAANRGSWVYNYEYSVDAVDFVWKMNIPYSRVEIISPNNWYEILYSKYRDLPGISTPYWGHYADLKGNPGEKMDLKLGNHPLVPGAYAGFSSYQGGNWTNFWGYAFSNPTILSWKKFQFRYDDQSLSVKVWKNGAEVKPDYTYIYGGAGFFYLYFSNVLDGTHFKVEVDASAYATLSTKTNMTFEAVVQGGSVIQSPMISEIDVQGSTLNNTVESSAVNVIFQLYNQSSIQSLTFEYSTDDGGTWTKAPVSAVGPNTYSASFACGGQQYVSIRINATDSNNLR</sequence>
<proteinExistence type="inferred from homology"/>
<dbReference type="PRINTS" id="PR00723">
    <property type="entry name" value="SUBTILISIN"/>
</dbReference>
<evidence type="ECO:0000256" key="3">
    <source>
        <dbReference type="ARBA" id="ARBA00022801"/>
    </source>
</evidence>
<reference evidence="8 9" key="1">
    <citation type="submission" date="2017-04" db="EMBL/GenBank/DDBJ databases">
        <title>Draft Aigarchaeota genome from a New Zealand hot spring.</title>
        <authorList>
            <person name="Reysenbach A.-L."/>
            <person name="Donaho J.A."/>
            <person name="Gerhart J."/>
            <person name="Kelley J.F."/>
            <person name="Kouba K."/>
            <person name="Podar M."/>
            <person name="Stott M."/>
        </authorList>
    </citation>
    <scope>NUCLEOTIDE SEQUENCE [LARGE SCALE GENOMIC DNA]</scope>
    <source>
        <strain evidence="8">NZ13_MG1</strain>
    </source>
</reference>
<comment type="caution">
    <text evidence="8">The sequence shown here is derived from an EMBL/GenBank/DDBJ whole genome shotgun (WGS) entry which is preliminary data.</text>
</comment>
<feature type="domain" description="Peptidase S8/S53" evidence="7">
    <location>
        <begin position="285"/>
        <end position="348"/>
    </location>
</feature>
<evidence type="ECO:0000256" key="5">
    <source>
        <dbReference type="RuleBase" id="RU003355"/>
    </source>
</evidence>
<comment type="similarity">
    <text evidence="1 5">Belongs to the peptidase S8 family.</text>
</comment>
<dbReference type="GO" id="GO:0004252">
    <property type="term" value="F:serine-type endopeptidase activity"/>
    <property type="evidence" value="ECO:0007669"/>
    <property type="project" value="InterPro"/>
</dbReference>
<evidence type="ECO:0000256" key="4">
    <source>
        <dbReference type="ARBA" id="ARBA00022825"/>
    </source>
</evidence>
<dbReference type="EMBL" id="NDWU01000006">
    <property type="protein sequence ID" value="PUA32968.1"/>
    <property type="molecule type" value="Genomic_DNA"/>
</dbReference>
<evidence type="ECO:0000313" key="8">
    <source>
        <dbReference type="EMBL" id="PUA32968.1"/>
    </source>
</evidence>
<evidence type="ECO:0000256" key="1">
    <source>
        <dbReference type="ARBA" id="ARBA00011073"/>
    </source>
</evidence>
<protein>
    <recommendedName>
        <fullName evidence="7">Peptidase S8/S53 domain-containing protein</fullName>
    </recommendedName>
</protein>
<dbReference type="PROSITE" id="PS00136">
    <property type="entry name" value="SUBTILASE_ASP"/>
    <property type="match status" value="1"/>
</dbReference>
<dbReference type="PANTHER" id="PTHR43806:SF65">
    <property type="entry name" value="SERINE PROTEASE APRX"/>
    <property type="match status" value="1"/>
</dbReference>
<evidence type="ECO:0000256" key="6">
    <source>
        <dbReference type="SAM" id="Phobius"/>
    </source>
</evidence>
<dbReference type="Gene3D" id="3.40.50.200">
    <property type="entry name" value="Peptidase S8/S53 domain"/>
    <property type="match status" value="2"/>
</dbReference>
<dbReference type="Proteomes" id="UP000244066">
    <property type="component" value="Unassembled WGS sequence"/>
</dbReference>
<dbReference type="InterPro" id="IPR023827">
    <property type="entry name" value="Peptidase_S8_Asp-AS"/>
</dbReference>
<dbReference type="Pfam" id="PF00082">
    <property type="entry name" value="Peptidase_S8"/>
    <property type="match status" value="2"/>
</dbReference>
<evidence type="ECO:0000259" key="7">
    <source>
        <dbReference type="Pfam" id="PF00082"/>
    </source>
</evidence>
<dbReference type="InterPro" id="IPR015500">
    <property type="entry name" value="Peptidase_S8_subtilisin-rel"/>
</dbReference>
<keyword evidence="2 5" id="KW-0645">Protease</keyword>
<evidence type="ECO:0000256" key="2">
    <source>
        <dbReference type="ARBA" id="ARBA00022670"/>
    </source>
</evidence>
<name>A0A2R7Y620_9ARCH</name>
<accession>A0A2R7Y620</accession>
<keyword evidence="6" id="KW-0472">Membrane</keyword>
<keyword evidence="4 5" id="KW-0720">Serine protease</keyword>
<dbReference type="SUPFAM" id="SSF52743">
    <property type="entry name" value="Subtilisin-like"/>
    <property type="match status" value="1"/>
</dbReference>
<dbReference type="PANTHER" id="PTHR43806">
    <property type="entry name" value="PEPTIDASE S8"/>
    <property type="match status" value="1"/>
</dbReference>
<dbReference type="InterPro" id="IPR022398">
    <property type="entry name" value="Peptidase_S8_His-AS"/>
</dbReference>
<dbReference type="PROSITE" id="PS51892">
    <property type="entry name" value="SUBTILASE"/>
    <property type="match status" value="1"/>
</dbReference>
<dbReference type="GO" id="GO:0006508">
    <property type="term" value="P:proteolysis"/>
    <property type="evidence" value="ECO:0007669"/>
    <property type="project" value="UniProtKB-KW"/>
</dbReference>
<dbReference type="InterPro" id="IPR050131">
    <property type="entry name" value="Peptidase_S8_subtilisin-like"/>
</dbReference>
<dbReference type="PROSITE" id="PS00138">
    <property type="entry name" value="SUBTILASE_SER"/>
    <property type="match status" value="1"/>
</dbReference>